<evidence type="ECO:0000313" key="1">
    <source>
        <dbReference type="EMBL" id="JAD73539.1"/>
    </source>
</evidence>
<name>A0A0A9CB49_ARUDO</name>
<sequence length="23" mass="2838">MLRQLRTDLKSNHQTQWLSKLQL</sequence>
<organism evidence="1">
    <name type="scientific">Arundo donax</name>
    <name type="common">Giant reed</name>
    <name type="synonym">Donax arundinaceus</name>
    <dbReference type="NCBI Taxonomy" id="35708"/>
    <lineage>
        <taxon>Eukaryota</taxon>
        <taxon>Viridiplantae</taxon>
        <taxon>Streptophyta</taxon>
        <taxon>Embryophyta</taxon>
        <taxon>Tracheophyta</taxon>
        <taxon>Spermatophyta</taxon>
        <taxon>Magnoliopsida</taxon>
        <taxon>Liliopsida</taxon>
        <taxon>Poales</taxon>
        <taxon>Poaceae</taxon>
        <taxon>PACMAD clade</taxon>
        <taxon>Arundinoideae</taxon>
        <taxon>Arundineae</taxon>
        <taxon>Arundo</taxon>
    </lineage>
</organism>
<dbReference type="AlphaFoldDB" id="A0A0A9CB49"/>
<accession>A0A0A9CB49</accession>
<proteinExistence type="predicted"/>
<protein>
    <submittedName>
        <fullName evidence="1">Uncharacterized protein</fullName>
    </submittedName>
</protein>
<dbReference type="EMBL" id="GBRH01224356">
    <property type="protein sequence ID" value="JAD73539.1"/>
    <property type="molecule type" value="Transcribed_RNA"/>
</dbReference>
<reference evidence="1" key="2">
    <citation type="journal article" date="2015" name="Data Brief">
        <title>Shoot transcriptome of the giant reed, Arundo donax.</title>
        <authorList>
            <person name="Barrero R.A."/>
            <person name="Guerrero F.D."/>
            <person name="Moolhuijzen P."/>
            <person name="Goolsby J.A."/>
            <person name="Tidwell J."/>
            <person name="Bellgard S.E."/>
            <person name="Bellgard M.I."/>
        </authorList>
    </citation>
    <scope>NUCLEOTIDE SEQUENCE</scope>
    <source>
        <tissue evidence="1">Shoot tissue taken approximately 20 cm above the soil surface</tissue>
    </source>
</reference>
<reference evidence="1" key="1">
    <citation type="submission" date="2014-09" db="EMBL/GenBank/DDBJ databases">
        <authorList>
            <person name="Magalhaes I.L.F."/>
            <person name="Oliveira U."/>
            <person name="Santos F.R."/>
            <person name="Vidigal T.H.D.A."/>
            <person name="Brescovit A.D."/>
            <person name="Santos A.J."/>
        </authorList>
    </citation>
    <scope>NUCLEOTIDE SEQUENCE</scope>
    <source>
        <tissue evidence="1">Shoot tissue taken approximately 20 cm above the soil surface</tissue>
    </source>
</reference>